<evidence type="ECO:0000313" key="2">
    <source>
        <dbReference type="Proteomes" id="UP000278792"/>
    </source>
</evidence>
<dbReference type="AlphaFoldDB" id="A0A3N3E520"/>
<protein>
    <recommendedName>
        <fullName evidence="3">Apea-like HEPN domain-containing protein</fullName>
    </recommendedName>
</protein>
<organism evidence="1 2">
    <name type="scientific">Vibrio ponticus</name>
    <dbReference type="NCBI Taxonomy" id="265668"/>
    <lineage>
        <taxon>Bacteria</taxon>
        <taxon>Pseudomonadati</taxon>
        <taxon>Pseudomonadota</taxon>
        <taxon>Gammaproteobacteria</taxon>
        <taxon>Vibrionales</taxon>
        <taxon>Vibrionaceae</taxon>
        <taxon>Vibrio</taxon>
    </lineage>
</organism>
<evidence type="ECO:0008006" key="3">
    <source>
        <dbReference type="Google" id="ProtNLM"/>
    </source>
</evidence>
<accession>A0A3N3E520</accession>
<gene>
    <name evidence="1" type="ORF">EGH82_03810</name>
</gene>
<evidence type="ECO:0000313" key="1">
    <source>
        <dbReference type="EMBL" id="ROV61699.1"/>
    </source>
</evidence>
<proteinExistence type="predicted"/>
<sequence>MNKTGGIQSYWNLSLSRENDVKPYSIFEVPLFTDSYITGEFREESVPYDVLNLIPWYRNSGEIAEAMMLRVEWFLTTERSYDLDTDSSSYHGGWAPDEIAALMSLILGIRVKAGGVVREYGGFNSDPLGTPRSPDRLPPNFPSRIAKPIVPSAIRSVNITNAFPFGNLHKLSEEHYVALIRCARMYQDSLWMVESEPELAWLMLISALETAANFWDKSSYLPSEKLKASKPELYIALESQGGEELCKLVAQHIENSLGATNKFVKFCLNYMPAEPRERPRDWAQIKWSKTNFKSILTMLYGYRSSALHGGIPFPAPLCRPPSPTETDMPPAEKGLLGLASHSLGATWSSKDLPISANTFFEFSHGVLLNWLNEAIEQQSCL</sequence>
<dbReference type="Proteomes" id="UP000278792">
    <property type="component" value="Unassembled WGS sequence"/>
</dbReference>
<comment type="caution">
    <text evidence="1">The sequence shown here is derived from an EMBL/GenBank/DDBJ whole genome shotgun (WGS) entry which is preliminary data.</text>
</comment>
<name>A0A3N3E520_9VIBR</name>
<dbReference type="RefSeq" id="WP_123780669.1">
    <property type="nucleotide sequence ID" value="NZ_RKIK01000006.1"/>
</dbReference>
<dbReference type="EMBL" id="RKIK01000006">
    <property type="protein sequence ID" value="ROV61699.1"/>
    <property type="molecule type" value="Genomic_DNA"/>
</dbReference>
<reference evidence="1 2" key="1">
    <citation type="submission" date="2018-11" db="EMBL/GenBank/DDBJ databases">
        <title>Vibrio ponticus strain CAIM 1751 pathogenic for the snapper Lutjanus guttatus.</title>
        <authorList>
            <person name="Soto-Rodriguez S."/>
            <person name="Lozano-Olvera R."/>
            <person name="Gomez-Gil B."/>
        </authorList>
    </citation>
    <scope>NUCLEOTIDE SEQUENCE [LARGE SCALE GENOMIC DNA]</scope>
    <source>
        <strain evidence="1 2">CAIM 1751</strain>
    </source>
</reference>